<feature type="transmembrane region" description="Helical" evidence="18">
    <location>
        <begin position="287"/>
        <end position="311"/>
    </location>
</feature>
<dbReference type="InterPro" id="IPR008207">
    <property type="entry name" value="Sig_transdc_His_kin_Hpt_dom"/>
</dbReference>
<evidence type="ECO:0000259" key="22">
    <source>
        <dbReference type="PROSITE" id="PS50113"/>
    </source>
</evidence>
<feature type="coiled-coil region" evidence="17">
    <location>
        <begin position="755"/>
        <end position="789"/>
    </location>
</feature>
<dbReference type="Pfam" id="PF00072">
    <property type="entry name" value="Response_reg"/>
    <property type="match status" value="2"/>
</dbReference>
<evidence type="ECO:0000256" key="2">
    <source>
        <dbReference type="ARBA" id="ARBA00012438"/>
    </source>
</evidence>
<dbReference type="InterPro" id="IPR000700">
    <property type="entry name" value="PAS-assoc_C"/>
</dbReference>
<dbReference type="CDD" id="cd18774">
    <property type="entry name" value="PDC2_HK_sensor"/>
    <property type="match status" value="1"/>
</dbReference>
<comment type="catalytic activity">
    <reaction evidence="1">
        <text>ATP + protein L-histidine = ADP + protein N-phospho-L-histidine.</text>
        <dbReference type="EC" id="2.7.13.3"/>
    </reaction>
</comment>
<dbReference type="InterPro" id="IPR000014">
    <property type="entry name" value="PAS"/>
</dbReference>
<evidence type="ECO:0000313" key="25">
    <source>
        <dbReference type="Proteomes" id="UP000279594"/>
    </source>
</evidence>
<evidence type="ECO:0000256" key="15">
    <source>
        <dbReference type="PROSITE-ProRule" id="PRU00110"/>
    </source>
</evidence>
<feature type="modified residue" description="Phosphohistidine" evidence="15">
    <location>
        <position position="1384"/>
    </location>
</feature>
<dbReference type="Pfam" id="PF02518">
    <property type="entry name" value="HATPase_c"/>
    <property type="match status" value="1"/>
</dbReference>
<evidence type="ECO:0000256" key="3">
    <source>
        <dbReference type="ARBA" id="ARBA00022553"/>
    </source>
</evidence>
<dbReference type="PROSITE" id="PS50109">
    <property type="entry name" value="HIS_KIN"/>
    <property type="match status" value="1"/>
</dbReference>
<evidence type="ECO:0000256" key="7">
    <source>
        <dbReference type="ARBA" id="ARBA00022777"/>
    </source>
</evidence>
<dbReference type="PROSITE" id="PS50894">
    <property type="entry name" value="HPT"/>
    <property type="match status" value="1"/>
</dbReference>
<keyword evidence="3 16" id="KW-0597">Phosphoprotein</keyword>
<dbReference type="SMART" id="SM00091">
    <property type="entry name" value="PAS"/>
    <property type="match status" value="3"/>
</dbReference>
<dbReference type="Gene3D" id="3.40.50.2300">
    <property type="match status" value="2"/>
</dbReference>
<sequence>MSLPVDSSILGAFRVQDLPSIRSRISWLVFAWVIPTALVFLLLVAQSYTRERDHVVSETAQAARAVSAAIERDLSGAQMAARLLAASPALQDDDIGALRALAGSLLQPGLAVSAFIVSDAKGRQLINTSLPAGQTPPPLPQKWAASMDRARDYGKPRLTSLLTAPDEVPRLALNQRLPRNKGPAYVLTALYPPDYLPLLLRELHLPAYLGAAIVNADGINVARTLAPQRYVGQRSPAPLLEQIRQQREGVLRHATLEGIDVYTGFRRAPDDAWTVAVTIRTSTVAEALLRSVVTGSLILALLLGAGFALAWRVGGRLARTLQELTVQIHALAQGKPLLSNKHTDRESADMAAALGALERDLRRHRTQLESLVSERTLALEKSTRLLETVYATAPIGMLFVGLDLRVVMINQYLAAIHGASVAQHLGRPVGAMLFDDAVRMEVERCVRQVLETGSPIVDLELQGHGGRQREQLSHWIVSYHPIFGPEQQLLGVSGLWLDISERKRSEAEFRRSKHLFGTIIENIPAMVFVKRADKLSFEMVNRHAELTLGRSREQLLGKTDHDFFPPQQAAAFVSADRKLLATGQMVEIDQEPINTADGTTRHFTTRKVVLRDDAGRASHVLGVSIDITERKRATEVLHATTLRLEQSERFIRTVTDNLPGMVSYWGADLRCRFANNFYNEWFGRSSAELAGIHMSELLGQELFDVYAPHVEGVLAGRPQSFERDLLDPGGQVCHTWTNYIPDVDDGGGVRGFFVLASDVSELKRTELRLHELNEQMVRARDKAEAASTAKSEFVANMSHEIRTPMNAIIGLARLLEESPLERRERSYVGKIQMATQSLLHIVNDVLDFSKIEAGQMVLEQRRFQLERMLDSVGVLLASSAWARGVEPVFVLAPGVPDELIGDALRVEQILINLVGNAVKFTSHGEVVLAIGMAAEDAASVTLEFSVRDTGIGIGAAEQERIFDAFSQGDSGTSRKYGGTGLGLAICRRMVELMGGQLSVKSALGQGSDFRFRCRFGKAAAPHEPRRKGAPRALSLLIIDDNASVRAMLEDWCAAQGWHSRSADSGAAGLALLRQAGGPDGLPPADLVLLDAAMPGMDGISMLTEARAEALLALPPVIMLVADQDSENLERLADSLMLAGIVSKPATPARLLAAVTAVRDGRNGRNAPSMLPVSTPLSGLLEGMRVLLVEDNEINQEVAQYILLHSGARVAVAANGRLAVDLLASTPDAWDVVLMDLQMPVMNGYDATLAIRALGLPDLPIVAMTANAMDEDRLRAIASGMNAHVAKPIDVDDMIETLTRLVPAPPGAGTGGSAMPAANAVAWMADVPATVPGIDLTAALHRFGGDYGAFLALLKRFENSQGDAVEDTRRLLAAGQTRQAAQLLHRVCGVAANLGAAHVASLAGEAEKTLKTAQSHATPALLGQLELAMAEVIEAARTLPSPLRRGQPAPAAPGSAPPDLRAGLADLLVLIRNNNLKALAQFHALHPALQQSDREAALALANAIETLNFSEAEKLVLDQLKREENK</sequence>
<feature type="domain" description="PAC" evidence="22">
    <location>
        <begin position="719"/>
        <end position="771"/>
    </location>
</feature>
<dbReference type="SMART" id="SM00387">
    <property type="entry name" value="HATPase_c"/>
    <property type="match status" value="1"/>
</dbReference>
<dbReference type="EC" id="2.7.13.3" evidence="2"/>
<evidence type="ECO:0000256" key="4">
    <source>
        <dbReference type="ARBA" id="ARBA00022679"/>
    </source>
</evidence>
<evidence type="ECO:0000259" key="19">
    <source>
        <dbReference type="PROSITE" id="PS50109"/>
    </source>
</evidence>
<dbReference type="Gene3D" id="1.20.120.160">
    <property type="entry name" value="HPT domain"/>
    <property type="match status" value="1"/>
</dbReference>
<dbReference type="InterPro" id="IPR011006">
    <property type="entry name" value="CheY-like_superfamily"/>
</dbReference>
<evidence type="ECO:0000256" key="11">
    <source>
        <dbReference type="ARBA" id="ARBA00058004"/>
    </source>
</evidence>
<dbReference type="InterPro" id="IPR013656">
    <property type="entry name" value="PAS_4"/>
</dbReference>
<dbReference type="Pfam" id="PF01627">
    <property type="entry name" value="Hpt"/>
    <property type="match status" value="1"/>
</dbReference>
<dbReference type="NCBIfam" id="TIGR00229">
    <property type="entry name" value="sensory_box"/>
    <property type="match status" value="3"/>
</dbReference>
<evidence type="ECO:0000256" key="10">
    <source>
        <dbReference type="ARBA" id="ARBA00023026"/>
    </source>
</evidence>
<feature type="domain" description="PAS" evidence="21">
    <location>
        <begin position="512"/>
        <end position="583"/>
    </location>
</feature>
<comment type="function">
    <text evidence="11">Member of the two-component regulatory system BvgS/BvgA. Phosphorylates BvgA via a four-step phosphorelay in response to environmental signals.</text>
</comment>
<keyword evidence="8" id="KW-0067">ATP-binding</keyword>
<keyword evidence="7" id="KW-0418">Kinase</keyword>
<dbReference type="SUPFAM" id="SSF47226">
    <property type="entry name" value="Histidine-containing phosphotransfer domain, HPT domain"/>
    <property type="match status" value="1"/>
</dbReference>
<keyword evidence="18" id="KW-1133">Transmembrane helix</keyword>
<dbReference type="PROSITE" id="PS50112">
    <property type="entry name" value="PAS"/>
    <property type="match status" value="1"/>
</dbReference>
<dbReference type="GO" id="GO:0000155">
    <property type="term" value="F:phosphorelay sensor kinase activity"/>
    <property type="evidence" value="ECO:0007669"/>
    <property type="project" value="InterPro"/>
</dbReference>
<evidence type="ECO:0000259" key="21">
    <source>
        <dbReference type="PROSITE" id="PS50112"/>
    </source>
</evidence>
<feature type="domain" description="PAC" evidence="22">
    <location>
        <begin position="586"/>
        <end position="639"/>
    </location>
</feature>
<dbReference type="SMART" id="SM00086">
    <property type="entry name" value="PAC"/>
    <property type="match status" value="2"/>
</dbReference>
<dbReference type="CDD" id="cd16922">
    <property type="entry name" value="HATPase_EvgS-ArcB-TorS-like"/>
    <property type="match status" value="1"/>
</dbReference>
<dbReference type="SUPFAM" id="SSF52172">
    <property type="entry name" value="CheY-like"/>
    <property type="match status" value="2"/>
</dbReference>
<evidence type="ECO:0000256" key="8">
    <source>
        <dbReference type="ARBA" id="ARBA00022840"/>
    </source>
</evidence>
<reference evidence="24 25" key="1">
    <citation type="submission" date="2018-10" db="EMBL/GenBank/DDBJ databases">
        <title>Effects of UV and annual dynamics of microbial communities in freshwater RAS systems.</title>
        <authorList>
            <person name="Bekkelund A.K."/>
            <person name="Hansen B.R."/>
            <person name="Stokken H."/>
            <person name="Eriksen B.F."/>
            <person name="Kashulin N.A."/>
        </authorList>
    </citation>
    <scope>NUCLEOTIDE SEQUENCE [LARGE SCALE GENOMIC DNA]</scope>
    <source>
        <strain evidence="24 25">BHSEK</strain>
    </source>
</reference>
<evidence type="ECO:0000256" key="17">
    <source>
        <dbReference type="SAM" id="Coils"/>
    </source>
</evidence>
<dbReference type="PROSITE" id="PS50110">
    <property type="entry name" value="RESPONSE_REGULATORY"/>
    <property type="match status" value="2"/>
</dbReference>
<evidence type="ECO:0000259" key="20">
    <source>
        <dbReference type="PROSITE" id="PS50110"/>
    </source>
</evidence>
<dbReference type="InterPro" id="IPR001610">
    <property type="entry name" value="PAC"/>
</dbReference>
<organism evidence="24 25">
    <name type="scientific">Janthinobacterium agaricidamnosum</name>
    <dbReference type="NCBI Taxonomy" id="55508"/>
    <lineage>
        <taxon>Bacteria</taxon>
        <taxon>Pseudomonadati</taxon>
        <taxon>Pseudomonadota</taxon>
        <taxon>Betaproteobacteria</taxon>
        <taxon>Burkholderiales</taxon>
        <taxon>Oxalobacteraceae</taxon>
        <taxon>Janthinobacterium</taxon>
    </lineage>
</organism>
<keyword evidence="18" id="KW-0812">Transmembrane</keyword>
<dbReference type="SMART" id="SM00448">
    <property type="entry name" value="REC"/>
    <property type="match status" value="2"/>
</dbReference>
<dbReference type="InterPro" id="IPR001789">
    <property type="entry name" value="Sig_transdc_resp-reg_receiver"/>
</dbReference>
<keyword evidence="9" id="KW-0902">Two-component regulatory system</keyword>
<dbReference type="Pfam" id="PF08448">
    <property type="entry name" value="PAS_4"/>
    <property type="match status" value="3"/>
</dbReference>
<evidence type="ECO:0000256" key="18">
    <source>
        <dbReference type="SAM" id="Phobius"/>
    </source>
</evidence>
<evidence type="ECO:0000256" key="6">
    <source>
        <dbReference type="ARBA" id="ARBA00022741"/>
    </source>
</evidence>
<dbReference type="InterPro" id="IPR036890">
    <property type="entry name" value="HATPase_C_sf"/>
</dbReference>
<dbReference type="EMBL" id="CP033019">
    <property type="protein sequence ID" value="AYM77116.1"/>
    <property type="molecule type" value="Genomic_DNA"/>
</dbReference>
<dbReference type="GO" id="GO:0005524">
    <property type="term" value="F:ATP binding"/>
    <property type="evidence" value="ECO:0007669"/>
    <property type="project" value="UniProtKB-KW"/>
</dbReference>
<dbReference type="InterPro" id="IPR005467">
    <property type="entry name" value="His_kinase_dom"/>
</dbReference>
<evidence type="ECO:0000313" key="24">
    <source>
        <dbReference type="EMBL" id="AYM77116.1"/>
    </source>
</evidence>
<evidence type="ECO:0000256" key="16">
    <source>
        <dbReference type="PROSITE-ProRule" id="PRU00169"/>
    </source>
</evidence>
<keyword evidence="25" id="KW-1185">Reference proteome</keyword>
<dbReference type="InterPro" id="IPR035965">
    <property type="entry name" value="PAS-like_dom_sf"/>
</dbReference>
<gene>
    <name evidence="24" type="ORF">D9M09_15920</name>
</gene>
<dbReference type="FunFam" id="3.30.565.10:FF:000010">
    <property type="entry name" value="Sensor histidine kinase RcsC"/>
    <property type="match status" value="1"/>
</dbReference>
<feature type="domain" description="HPt" evidence="23">
    <location>
        <begin position="1345"/>
        <end position="1438"/>
    </location>
</feature>
<dbReference type="FunFam" id="1.10.287.130:FF:000002">
    <property type="entry name" value="Two-component osmosensing histidine kinase"/>
    <property type="match status" value="1"/>
</dbReference>
<evidence type="ECO:0000256" key="13">
    <source>
        <dbReference type="ARBA" id="ARBA00068150"/>
    </source>
</evidence>
<feature type="domain" description="Response regulatory" evidence="20">
    <location>
        <begin position="1034"/>
        <end position="1158"/>
    </location>
</feature>
<dbReference type="Pfam" id="PF00512">
    <property type="entry name" value="HisKA"/>
    <property type="match status" value="1"/>
</dbReference>
<keyword evidence="10" id="KW-0843">Virulence</keyword>
<dbReference type="CDD" id="cd17546">
    <property type="entry name" value="REC_hyHK_CKI1_RcsC-like"/>
    <property type="match status" value="2"/>
</dbReference>
<dbReference type="CDD" id="cd00130">
    <property type="entry name" value="PAS"/>
    <property type="match status" value="1"/>
</dbReference>
<evidence type="ECO:0000256" key="1">
    <source>
        <dbReference type="ARBA" id="ARBA00000085"/>
    </source>
</evidence>
<dbReference type="InterPro" id="IPR036641">
    <property type="entry name" value="HPT_dom_sf"/>
</dbReference>
<dbReference type="PROSITE" id="PS50113">
    <property type="entry name" value="PAC"/>
    <property type="match status" value="2"/>
</dbReference>
<evidence type="ECO:0000256" key="9">
    <source>
        <dbReference type="ARBA" id="ARBA00023012"/>
    </source>
</evidence>
<dbReference type="PANTHER" id="PTHR45339">
    <property type="entry name" value="HYBRID SIGNAL TRANSDUCTION HISTIDINE KINASE J"/>
    <property type="match status" value="1"/>
</dbReference>
<dbReference type="CDD" id="cd00082">
    <property type="entry name" value="HisKA"/>
    <property type="match status" value="1"/>
</dbReference>
<dbReference type="InterPro" id="IPR003594">
    <property type="entry name" value="HATPase_dom"/>
</dbReference>
<keyword evidence="18" id="KW-0472">Membrane</keyword>
<dbReference type="SUPFAM" id="SSF55785">
    <property type="entry name" value="PYP-like sensor domain (PAS domain)"/>
    <property type="match status" value="3"/>
</dbReference>
<feature type="modified residue" description="4-aspartylphosphate" evidence="16">
    <location>
        <position position="1235"/>
    </location>
</feature>
<dbReference type="Gene3D" id="1.10.287.130">
    <property type="match status" value="1"/>
</dbReference>
<feature type="transmembrane region" description="Helical" evidence="18">
    <location>
        <begin position="25"/>
        <end position="45"/>
    </location>
</feature>
<dbReference type="Gene3D" id="3.30.565.10">
    <property type="entry name" value="Histidine kinase-like ATPase, C-terminal domain"/>
    <property type="match status" value="1"/>
</dbReference>
<comment type="subunit">
    <text evidence="12">At low DSF concentrations, interacts with RpfF.</text>
</comment>
<keyword evidence="6" id="KW-0547">Nucleotide-binding</keyword>
<dbReference type="SUPFAM" id="SSF55874">
    <property type="entry name" value="ATPase domain of HSP90 chaperone/DNA topoisomerase II/histidine kinase"/>
    <property type="match status" value="1"/>
</dbReference>
<dbReference type="SUPFAM" id="SSF47384">
    <property type="entry name" value="Homodimeric domain of signal transducing histidine kinase"/>
    <property type="match status" value="1"/>
</dbReference>
<dbReference type="InterPro" id="IPR003661">
    <property type="entry name" value="HisK_dim/P_dom"/>
</dbReference>
<dbReference type="SMART" id="SM00388">
    <property type="entry name" value="HisKA"/>
    <property type="match status" value="1"/>
</dbReference>
<dbReference type="InterPro" id="IPR036097">
    <property type="entry name" value="HisK_dim/P_sf"/>
</dbReference>
<dbReference type="Proteomes" id="UP000279594">
    <property type="component" value="Chromosome"/>
</dbReference>
<keyword evidence="4" id="KW-0808">Transferase</keyword>
<feature type="domain" description="Histidine kinase" evidence="19">
    <location>
        <begin position="796"/>
        <end position="1017"/>
    </location>
</feature>
<proteinExistence type="predicted"/>
<evidence type="ECO:0000256" key="12">
    <source>
        <dbReference type="ARBA" id="ARBA00064003"/>
    </source>
</evidence>
<dbReference type="Gene3D" id="3.30.450.20">
    <property type="entry name" value="PAS domain"/>
    <property type="match status" value="3"/>
</dbReference>
<dbReference type="PRINTS" id="PR00344">
    <property type="entry name" value="BCTRLSENSOR"/>
</dbReference>
<protein>
    <recommendedName>
        <fullName evidence="13">Sensory/regulatory protein RpfC</fullName>
        <ecNumber evidence="2">2.7.13.3</ecNumber>
    </recommendedName>
    <alternativeName>
        <fullName evidence="14">Virulence sensor protein BvgS</fullName>
    </alternativeName>
</protein>
<evidence type="ECO:0000256" key="5">
    <source>
        <dbReference type="ARBA" id="ARBA00022729"/>
    </source>
</evidence>
<feature type="domain" description="Response regulatory" evidence="20">
    <location>
        <begin position="1184"/>
        <end position="1301"/>
    </location>
</feature>
<evidence type="ECO:0000256" key="14">
    <source>
        <dbReference type="ARBA" id="ARBA00070152"/>
    </source>
</evidence>
<dbReference type="InterPro" id="IPR004358">
    <property type="entry name" value="Sig_transdc_His_kin-like_C"/>
</dbReference>
<keyword evidence="17" id="KW-0175">Coiled coil</keyword>
<keyword evidence="5" id="KW-0732">Signal</keyword>
<name>A0A3G2EC21_9BURK</name>
<accession>A0A3G2EC21</accession>
<feature type="modified residue" description="4-aspartylphosphate" evidence="16">
    <location>
        <position position="1090"/>
    </location>
</feature>
<dbReference type="GO" id="GO:0005886">
    <property type="term" value="C:plasma membrane"/>
    <property type="evidence" value="ECO:0007669"/>
    <property type="project" value="UniProtKB-SubCell"/>
</dbReference>
<dbReference type="PANTHER" id="PTHR45339:SF3">
    <property type="entry name" value="HISTIDINE KINASE"/>
    <property type="match status" value="1"/>
</dbReference>
<evidence type="ECO:0000259" key="23">
    <source>
        <dbReference type="PROSITE" id="PS50894"/>
    </source>
</evidence>